<dbReference type="InterPro" id="IPR010982">
    <property type="entry name" value="Lambda_DNA-bd_dom_sf"/>
</dbReference>
<dbReference type="Pfam" id="PF13377">
    <property type="entry name" value="Peripla_BP_3"/>
    <property type="match status" value="1"/>
</dbReference>
<dbReference type="CDD" id="cd01392">
    <property type="entry name" value="HTH_LacI"/>
    <property type="match status" value="1"/>
</dbReference>
<dbReference type="InterPro" id="IPR000843">
    <property type="entry name" value="HTH_LacI"/>
</dbReference>
<name>A0A941EH36_9ACTN</name>
<comment type="caution">
    <text evidence="5">The sequence shown here is derived from an EMBL/GenBank/DDBJ whole genome shotgun (WGS) entry which is preliminary data.</text>
</comment>
<dbReference type="PANTHER" id="PTHR30146:SF109">
    <property type="entry name" value="HTH-TYPE TRANSCRIPTIONAL REGULATOR GALS"/>
    <property type="match status" value="1"/>
</dbReference>
<sequence length="341" mass="36377">MPAAHPPARARLEDVAMLAGVSPATASRVLTGSAQVKPETRRQVERAISELGYVRNRAARTGGRKAGSIALVVFEDSLRMFTDPFFARLMRGVGGALATTDVQLVLLSVHSPGECRRCARYLREGHVDGAVFVSLHGQMPVDVRGLGVPVVYVGRPVRDADAASYVDADNIGGAEAAVRHALSAGRRTVATIAGPPDMAVGLDRLRGYRKALADDGPDRGDLVAYGDFSAASAEHAVYRLLDRRPDVDAVFATSDLMATGVLRALRRTGRRVPGDVAVIGFDDAPLARHTSPPLTTVRQPVEEIGARAVDELLDLIGEERAKEQEPRHAVFATELIVRASG</sequence>
<dbReference type="InterPro" id="IPR046335">
    <property type="entry name" value="LacI/GalR-like_sensor"/>
</dbReference>
<evidence type="ECO:0000256" key="1">
    <source>
        <dbReference type="ARBA" id="ARBA00023015"/>
    </source>
</evidence>
<dbReference type="SMART" id="SM00354">
    <property type="entry name" value="HTH_LACI"/>
    <property type="match status" value="1"/>
</dbReference>
<dbReference type="Pfam" id="PF00356">
    <property type="entry name" value="LacI"/>
    <property type="match status" value="1"/>
</dbReference>
<organism evidence="5 6">
    <name type="scientific">Actinospica acidithermotolerans</name>
    <dbReference type="NCBI Taxonomy" id="2828514"/>
    <lineage>
        <taxon>Bacteria</taxon>
        <taxon>Bacillati</taxon>
        <taxon>Actinomycetota</taxon>
        <taxon>Actinomycetes</taxon>
        <taxon>Catenulisporales</taxon>
        <taxon>Actinospicaceae</taxon>
        <taxon>Actinospica</taxon>
    </lineage>
</organism>
<dbReference type="GO" id="GO:0000976">
    <property type="term" value="F:transcription cis-regulatory region binding"/>
    <property type="evidence" value="ECO:0007669"/>
    <property type="project" value="TreeGrafter"/>
</dbReference>
<keyword evidence="6" id="KW-1185">Reference proteome</keyword>
<dbReference type="EMBL" id="JAGSOH010000036">
    <property type="protein sequence ID" value="MBR7827524.1"/>
    <property type="molecule type" value="Genomic_DNA"/>
</dbReference>
<dbReference type="GO" id="GO:0003700">
    <property type="term" value="F:DNA-binding transcription factor activity"/>
    <property type="evidence" value="ECO:0007669"/>
    <property type="project" value="TreeGrafter"/>
</dbReference>
<dbReference type="SUPFAM" id="SSF47413">
    <property type="entry name" value="lambda repressor-like DNA-binding domains"/>
    <property type="match status" value="1"/>
</dbReference>
<dbReference type="Gene3D" id="1.10.260.40">
    <property type="entry name" value="lambda repressor-like DNA-binding domains"/>
    <property type="match status" value="1"/>
</dbReference>
<keyword evidence="1" id="KW-0805">Transcription regulation</keyword>
<feature type="domain" description="HTH lacI-type" evidence="4">
    <location>
        <begin position="10"/>
        <end position="61"/>
    </location>
</feature>
<evidence type="ECO:0000259" key="4">
    <source>
        <dbReference type="PROSITE" id="PS50932"/>
    </source>
</evidence>
<accession>A0A941EH36</accession>
<evidence type="ECO:0000313" key="6">
    <source>
        <dbReference type="Proteomes" id="UP000676325"/>
    </source>
</evidence>
<dbReference type="Gene3D" id="3.40.50.2300">
    <property type="match status" value="2"/>
</dbReference>
<keyword evidence="2 5" id="KW-0238">DNA-binding</keyword>
<dbReference type="SUPFAM" id="SSF53822">
    <property type="entry name" value="Periplasmic binding protein-like I"/>
    <property type="match status" value="1"/>
</dbReference>
<dbReference type="InterPro" id="IPR028082">
    <property type="entry name" value="Peripla_BP_I"/>
</dbReference>
<evidence type="ECO:0000256" key="3">
    <source>
        <dbReference type="ARBA" id="ARBA00023163"/>
    </source>
</evidence>
<protein>
    <submittedName>
        <fullName evidence="5">LacI family DNA-binding transcriptional regulator</fullName>
    </submittedName>
</protein>
<dbReference type="PROSITE" id="PS50932">
    <property type="entry name" value="HTH_LACI_2"/>
    <property type="match status" value="1"/>
</dbReference>
<reference evidence="5" key="1">
    <citation type="submission" date="2021-04" db="EMBL/GenBank/DDBJ databases">
        <title>Genome based classification of Actinospica acidithermotolerans sp. nov., an actinobacterium isolated from an Indonesian hot spring.</title>
        <authorList>
            <person name="Kusuma A.B."/>
            <person name="Putra K.E."/>
            <person name="Nafisah S."/>
            <person name="Loh J."/>
            <person name="Nouioui I."/>
            <person name="Goodfellow M."/>
        </authorList>
    </citation>
    <scope>NUCLEOTIDE SEQUENCE</scope>
    <source>
        <strain evidence="5">MGRD01-02</strain>
    </source>
</reference>
<proteinExistence type="predicted"/>
<keyword evidence="3" id="KW-0804">Transcription</keyword>
<dbReference type="PANTHER" id="PTHR30146">
    <property type="entry name" value="LACI-RELATED TRANSCRIPTIONAL REPRESSOR"/>
    <property type="match status" value="1"/>
</dbReference>
<dbReference type="PROSITE" id="PS00356">
    <property type="entry name" value="HTH_LACI_1"/>
    <property type="match status" value="1"/>
</dbReference>
<gene>
    <name evidence="5" type="ORF">KDK95_14490</name>
</gene>
<dbReference type="AlphaFoldDB" id="A0A941EH36"/>
<dbReference type="Proteomes" id="UP000676325">
    <property type="component" value="Unassembled WGS sequence"/>
</dbReference>
<dbReference type="RefSeq" id="WP_212518667.1">
    <property type="nucleotide sequence ID" value="NZ_JAGSOH010000036.1"/>
</dbReference>
<dbReference type="CDD" id="cd06267">
    <property type="entry name" value="PBP1_LacI_sugar_binding-like"/>
    <property type="match status" value="1"/>
</dbReference>
<evidence type="ECO:0000313" key="5">
    <source>
        <dbReference type="EMBL" id="MBR7827524.1"/>
    </source>
</evidence>
<evidence type="ECO:0000256" key="2">
    <source>
        <dbReference type="ARBA" id="ARBA00023125"/>
    </source>
</evidence>